<proteinExistence type="predicted"/>
<keyword evidence="3" id="KW-1185">Reference proteome</keyword>
<evidence type="ECO:0000259" key="1">
    <source>
        <dbReference type="Pfam" id="PF13464"/>
    </source>
</evidence>
<comment type="caution">
    <text evidence="2">The sequence shown here is derived from an EMBL/GenBank/DDBJ whole genome shotgun (WGS) entry which is preliminary data.</text>
</comment>
<dbReference type="InterPro" id="IPR025194">
    <property type="entry name" value="RodZ-like_C"/>
</dbReference>
<accession>A0A5C4NDI6</accession>
<dbReference type="AlphaFoldDB" id="A0A5C4NDI6"/>
<gene>
    <name evidence="2" type="ORF">FHG71_11470</name>
</gene>
<dbReference type="InterPro" id="IPR010982">
    <property type="entry name" value="Lambda_DNA-bd_dom_sf"/>
</dbReference>
<dbReference type="InterPro" id="IPR050400">
    <property type="entry name" value="Bact_Cytoskel_RodZ"/>
</dbReference>
<dbReference type="Pfam" id="PF13413">
    <property type="entry name" value="HTH_25"/>
    <property type="match status" value="1"/>
</dbReference>
<feature type="domain" description="Cytoskeleton protein RodZ-like C-terminal" evidence="1">
    <location>
        <begin position="328"/>
        <end position="394"/>
    </location>
</feature>
<dbReference type="EMBL" id="VDFV01000014">
    <property type="protein sequence ID" value="TNC71368.1"/>
    <property type="molecule type" value="Genomic_DNA"/>
</dbReference>
<protein>
    <submittedName>
        <fullName evidence="2">DUF4115 domain-containing protein</fullName>
    </submittedName>
</protein>
<dbReference type="PANTHER" id="PTHR34475:SF1">
    <property type="entry name" value="CYTOSKELETON PROTEIN RODZ"/>
    <property type="match status" value="1"/>
</dbReference>
<organism evidence="2 3">
    <name type="scientific">Rubellimicrobium roseum</name>
    <dbReference type="NCBI Taxonomy" id="687525"/>
    <lineage>
        <taxon>Bacteria</taxon>
        <taxon>Pseudomonadati</taxon>
        <taxon>Pseudomonadota</taxon>
        <taxon>Alphaproteobacteria</taxon>
        <taxon>Rhodobacterales</taxon>
        <taxon>Roseobacteraceae</taxon>
        <taxon>Rubellimicrobium</taxon>
    </lineage>
</organism>
<dbReference type="Proteomes" id="UP000305709">
    <property type="component" value="Unassembled WGS sequence"/>
</dbReference>
<dbReference type="OrthoDB" id="9790252at2"/>
<dbReference type="Pfam" id="PF13464">
    <property type="entry name" value="RodZ_C"/>
    <property type="match status" value="1"/>
</dbReference>
<evidence type="ECO:0000313" key="3">
    <source>
        <dbReference type="Proteomes" id="UP000305709"/>
    </source>
</evidence>
<dbReference type="Gene3D" id="1.10.260.40">
    <property type="entry name" value="lambda repressor-like DNA-binding domains"/>
    <property type="match status" value="1"/>
</dbReference>
<reference evidence="2 3" key="1">
    <citation type="submission" date="2019-06" db="EMBL/GenBank/DDBJ databases">
        <authorList>
            <person name="Jiang L."/>
        </authorList>
    </citation>
    <scope>NUCLEOTIDE SEQUENCE [LARGE SCALE GENOMIC DNA]</scope>
    <source>
        <strain evidence="2 3">YIM 48858</strain>
    </source>
</reference>
<sequence length="447" mass="46223">MIGRGFLRAKAVEESDSMGFDAFDLRLGDLMRGERATLGKSLLDVQRELKIKAAYIAAIENADPSAFDTPGFIAGYVRSYARYLNMDPDWAFDTFCRESGFTTAHGMSPAASVVKATKEEKVANTGLGREIFAVQSGPFLDDGLLANLEPRAIGSVLVLVALLSGLGYGGWMVLREVQKVTLAPVDQPPTVIAEVDPLAGGSRPEVEDAAQFASIEVPSAEALDRLYRPEALDVPVLVPRDGPIAALDPETVGTLGPSTVTAVPRNDLNVTVQVAASDVPVYGPPPAPTTPAAGVDGVDVALANALGLDPADPDGVQVTTGPAPKVELVAARDAWVRVNAPDGSVIFEGILAPGDTFELPATEEPATMRVGDSGALYMAVNGVPYGPVGAAGQVTSNVALSPQDITTAYAAADPAQEEKLAEYVAVAEASQPAPGALPAGAVLPGTE</sequence>
<dbReference type="PANTHER" id="PTHR34475">
    <property type="match status" value="1"/>
</dbReference>
<name>A0A5C4NDI6_9RHOB</name>
<dbReference type="GO" id="GO:0003677">
    <property type="term" value="F:DNA binding"/>
    <property type="evidence" value="ECO:0007669"/>
    <property type="project" value="InterPro"/>
</dbReference>
<evidence type="ECO:0000313" key="2">
    <source>
        <dbReference type="EMBL" id="TNC71368.1"/>
    </source>
</evidence>